<gene>
    <name evidence="1" type="ORF">HICCMSTLAB_LOCUS1182</name>
</gene>
<sequence>MLDPSRSFLSLHPSLDAIFEVTLTTNSKRFSYAEEINELIPSLLKWIDEIVIELHAIKHPQAYLFPELKFPPDMFLSPIGLLDDVIVDAKTSIESFYRPLIGNLITYLNSYQIYLEFLSSDVESYLRDIEAENMDTHEIFLGLIHFKSELNCMNENLPGTVWIGVFKISIEAKKSLHDKYDKITRGLANILMNQCRNKVEKLIANYRDIEQTLRNTPHCIEETIEVENYIREIPYVFDQSRRVMDTVESEYSLLEAINCNIPTNDFNLYWEAIGYPLKITDQIKLTLEALSHKRLKLVEELRIDALELEKKIKSLMEEFGRVIEVISVENVLECAIEIKRMWKSLNLCKSQALIVNQRQDLFDIPVTDFDQFLTMQSFIEETEQNIVSCVELFENQP</sequence>
<evidence type="ECO:0000313" key="1">
    <source>
        <dbReference type="EMBL" id="CAG5074971.1"/>
    </source>
</evidence>
<organism evidence="1 2">
    <name type="scientific">Cotesia congregata</name>
    <name type="common">Parasitoid wasp</name>
    <name type="synonym">Apanteles congregatus</name>
    <dbReference type="NCBI Taxonomy" id="51543"/>
    <lineage>
        <taxon>Eukaryota</taxon>
        <taxon>Metazoa</taxon>
        <taxon>Ecdysozoa</taxon>
        <taxon>Arthropoda</taxon>
        <taxon>Hexapoda</taxon>
        <taxon>Insecta</taxon>
        <taxon>Pterygota</taxon>
        <taxon>Neoptera</taxon>
        <taxon>Endopterygota</taxon>
        <taxon>Hymenoptera</taxon>
        <taxon>Apocrita</taxon>
        <taxon>Ichneumonoidea</taxon>
        <taxon>Braconidae</taxon>
        <taxon>Microgastrinae</taxon>
        <taxon>Cotesia</taxon>
    </lineage>
</organism>
<reference evidence="1" key="1">
    <citation type="submission" date="2021-04" db="EMBL/GenBank/DDBJ databases">
        <authorList>
            <person name="Chebbi M.A.C M."/>
        </authorList>
    </citation>
    <scope>NUCLEOTIDE SEQUENCE</scope>
</reference>
<comment type="caution">
    <text evidence="1">The sequence shown here is derived from an EMBL/GenBank/DDBJ whole genome shotgun (WGS) entry which is preliminary data.</text>
</comment>
<dbReference type="GO" id="GO:0045505">
    <property type="term" value="F:dynein intermediate chain binding"/>
    <property type="evidence" value="ECO:0007669"/>
    <property type="project" value="InterPro"/>
</dbReference>
<dbReference type="PANTHER" id="PTHR45703">
    <property type="entry name" value="DYNEIN HEAVY CHAIN"/>
    <property type="match status" value="1"/>
</dbReference>
<accession>A0A8J2EJA0</accession>
<keyword evidence="2" id="KW-1185">Reference proteome</keyword>
<dbReference type="GO" id="GO:0030286">
    <property type="term" value="C:dynein complex"/>
    <property type="evidence" value="ECO:0007669"/>
    <property type="project" value="InterPro"/>
</dbReference>
<dbReference type="InterPro" id="IPR026983">
    <property type="entry name" value="DHC"/>
</dbReference>
<dbReference type="OrthoDB" id="5593012at2759"/>
<dbReference type="AlphaFoldDB" id="A0A8J2EJA0"/>
<dbReference type="EMBL" id="CAJNRD030001116">
    <property type="protein sequence ID" value="CAG5074971.1"/>
    <property type="molecule type" value="Genomic_DNA"/>
</dbReference>
<feature type="non-terminal residue" evidence="1">
    <location>
        <position position="397"/>
    </location>
</feature>
<dbReference type="GO" id="GO:0051959">
    <property type="term" value="F:dynein light intermediate chain binding"/>
    <property type="evidence" value="ECO:0007669"/>
    <property type="project" value="InterPro"/>
</dbReference>
<dbReference type="GO" id="GO:0007018">
    <property type="term" value="P:microtubule-based movement"/>
    <property type="evidence" value="ECO:0007669"/>
    <property type="project" value="InterPro"/>
</dbReference>
<proteinExistence type="predicted"/>
<dbReference type="Proteomes" id="UP000786811">
    <property type="component" value="Unassembled WGS sequence"/>
</dbReference>
<dbReference type="PANTHER" id="PTHR45703:SF36">
    <property type="entry name" value="DYNEIN HEAVY CHAIN, CYTOPLASMIC"/>
    <property type="match status" value="1"/>
</dbReference>
<protein>
    <submittedName>
        <fullName evidence="1">Axonemal (Mus musculus)</fullName>
    </submittedName>
</protein>
<evidence type="ECO:0000313" key="2">
    <source>
        <dbReference type="Proteomes" id="UP000786811"/>
    </source>
</evidence>
<name>A0A8J2EJA0_COTCN</name>